<dbReference type="Proteomes" id="UP000430079">
    <property type="component" value="Unassembled WGS sequence"/>
</dbReference>
<reference evidence="1 2" key="1">
    <citation type="submission" date="2019-12" db="EMBL/GenBank/DDBJ databases">
        <title>Whole genome shotgun sequence of Streptomyces hygroscopicus subsp. glebosus NBRC 13786.</title>
        <authorList>
            <person name="Ichikawa N."/>
            <person name="Kimura A."/>
            <person name="Kitahashi Y."/>
            <person name="Komaki H."/>
            <person name="Tamura T."/>
        </authorList>
    </citation>
    <scope>NUCLEOTIDE SEQUENCE [LARGE SCALE GENOMIC DNA]</scope>
    <source>
        <strain evidence="1 2">NBRC 13786</strain>
    </source>
</reference>
<sequence length="66" mass="7267">MLDRAGTVRFEFGRLFLPEYLGERTGGTHVVIKEGRHDSGALGAGQLNKVLVRSDRQSEPEASWPA</sequence>
<dbReference type="EMBL" id="BLIO01000001">
    <property type="protein sequence ID" value="GFE17971.1"/>
    <property type="molecule type" value="Genomic_DNA"/>
</dbReference>
<evidence type="ECO:0000313" key="2">
    <source>
        <dbReference type="Proteomes" id="UP000430079"/>
    </source>
</evidence>
<proteinExistence type="predicted"/>
<evidence type="ECO:0000313" key="1">
    <source>
        <dbReference type="EMBL" id="GFE17971.1"/>
    </source>
</evidence>
<protein>
    <submittedName>
        <fullName evidence="1">Uncharacterized protein</fullName>
    </submittedName>
</protein>
<name>A0A640T635_9ACTN</name>
<organism evidence="1 2">
    <name type="scientific">Streptomyces glebosus</name>
    <dbReference type="NCBI Taxonomy" id="249580"/>
    <lineage>
        <taxon>Bacteria</taxon>
        <taxon>Bacillati</taxon>
        <taxon>Actinomycetota</taxon>
        <taxon>Actinomycetes</taxon>
        <taxon>Kitasatosporales</taxon>
        <taxon>Streptomycetaceae</taxon>
        <taxon>Streptomyces</taxon>
    </lineage>
</organism>
<dbReference type="AlphaFoldDB" id="A0A640T635"/>
<keyword evidence="2" id="KW-1185">Reference proteome</keyword>
<comment type="caution">
    <text evidence="1">The sequence shown here is derived from an EMBL/GenBank/DDBJ whole genome shotgun (WGS) entry which is preliminary data.</text>
</comment>
<accession>A0A640T635</accession>
<gene>
    <name evidence="1" type="ORF">Sgleb_60180</name>
</gene>